<reference evidence="1" key="2">
    <citation type="journal article" date="2015" name="Data Brief">
        <title>Shoot transcriptome of the giant reed, Arundo donax.</title>
        <authorList>
            <person name="Barrero R.A."/>
            <person name="Guerrero F.D."/>
            <person name="Moolhuijzen P."/>
            <person name="Goolsby J.A."/>
            <person name="Tidwell J."/>
            <person name="Bellgard S.E."/>
            <person name="Bellgard M.I."/>
        </authorList>
    </citation>
    <scope>NUCLEOTIDE SEQUENCE</scope>
    <source>
        <tissue evidence="1">Shoot tissue taken approximately 20 cm above the soil surface</tissue>
    </source>
</reference>
<protein>
    <submittedName>
        <fullName evidence="1">Uncharacterized protein</fullName>
    </submittedName>
</protein>
<organism evidence="1">
    <name type="scientific">Arundo donax</name>
    <name type="common">Giant reed</name>
    <name type="synonym">Donax arundinaceus</name>
    <dbReference type="NCBI Taxonomy" id="35708"/>
    <lineage>
        <taxon>Eukaryota</taxon>
        <taxon>Viridiplantae</taxon>
        <taxon>Streptophyta</taxon>
        <taxon>Embryophyta</taxon>
        <taxon>Tracheophyta</taxon>
        <taxon>Spermatophyta</taxon>
        <taxon>Magnoliopsida</taxon>
        <taxon>Liliopsida</taxon>
        <taxon>Poales</taxon>
        <taxon>Poaceae</taxon>
        <taxon>PACMAD clade</taxon>
        <taxon>Arundinoideae</taxon>
        <taxon>Arundineae</taxon>
        <taxon>Arundo</taxon>
    </lineage>
</organism>
<proteinExistence type="predicted"/>
<evidence type="ECO:0000313" key="1">
    <source>
        <dbReference type="EMBL" id="JAE09464.1"/>
    </source>
</evidence>
<dbReference type="EMBL" id="GBRH01188432">
    <property type="protein sequence ID" value="JAE09464.1"/>
    <property type="molecule type" value="Transcribed_RNA"/>
</dbReference>
<accession>A0A0A9FE12</accession>
<reference evidence="1" key="1">
    <citation type="submission" date="2014-09" db="EMBL/GenBank/DDBJ databases">
        <authorList>
            <person name="Magalhaes I.L.F."/>
            <person name="Oliveira U."/>
            <person name="Santos F.R."/>
            <person name="Vidigal T.H.D.A."/>
            <person name="Brescovit A.D."/>
            <person name="Santos A.J."/>
        </authorList>
    </citation>
    <scope>NUCLEOTIDE SEQUENCE</scope>
    <source>
        <tissue evidence="1">Shoot tissue taken approximately 20 cm above the soil surface</tissue>
    </source>
</reference>
<name>A0A0A9FE12_ARUDO</name>
<dbReference type="AlphaFoldDB" id="A0A0A9FE12"/>
<sequence length="52" mass="5864">MQPLRLSPLPHRCASNPKRFSCQDVTASCYKIFESTDLVWANQNIFCTSSNG</sequence>